<reference evidence="6 7" key="1">
    <citation type="submission" date="2021-06" db="EMBL/GenBank/DDBJ databases">
        <title>Sphingomonas sp. XMGL2, whole genome shotgun sequencing project.</title>
        <authorList>
            <person name="Zhao G."/>
            <person name="Shen L."/>
        </authorList>
    </citation>
    <scope>NUCLEOTIDE SEQUENCE [LARGE SCALE GENOMIC DNA]</scope>
    <source>
        <strain evidence="6 7">XMGL2</strain>
    </source>
</reference>
<keyword evidence="2" id="KW-0798">TonB box</keyword>
<dbReference type="PANTHER" id="PTHR47234:SF3">
    <property type="entry name" value="SECRETIN_TONB SHORT N-TERMINAL DOMAIN-CONTAINING PROTEIN"/>
    <property type="match status" value="1"/>
</dbReference>
<keyword evidence="1" id="KW-0813">Transport</keyword>
<keyword evidence="7" id="KW-1185">Reference proteome</keyword>
<sequence length="1012" mass="107729">MTYPVCPSELILRNTRHGHATRQFALATVGLVALSIASTSAFAQDVAPPSPAAADAGPASGGEIVVTGSRITRSGFSAPTPTTVVGIAEIERKAEPNIFNVVNQIPALAGSAATSTGTTSSSAGTNGRSTLNLRGLGANRTLVLLDGQRVIGVDTTGGTDISQFPQGLIQRVDVVTGGASASWGSDAVAGVVNFILDHNFSGIKGNVSAGETTYGDGRNFNLQLTAGTSFADGRGHIEASGEYAYNSGVGGPAANRDWYRGWKLIRYPIGRVPAGSPLNIASPNVSNFLLAPGAIITNTSNPAARGLIDTTFGAGGSLARLQRGWVPIDATGAQVSPWMIGGDQNSDEGGVADLDTRLNRQTFYGRVSYDFSDFINVYATYNFARVYTNNIAFLSTYKPGNLTVHCNNPFLPAGISAACGTANDTLTVGTMNVDLPSIQVENIRKMYRWTFGGDGKFNLLGTEWKWDGYYTIGLNHITNNNIGQTLTNLYNAAIDAVPGPNGTVMCRNTVAQGQGCQPYNIFGTGVGDPSAARYFSGTAWLKTRLRQDAASLSFNGEPFSTWAGPVSLAFGGEYRREAFRQQADPCSYTQCNNPLLLAENNWFSGNFHPSRGTFNVKEGFVEVLAPLLKGEKTGDFDLNLGARYASYSSSGGVWTWKAGITYAPPIVPGLRFRGIASRDIRAPNLNDLYAAASTPTGGVVGRFGSVTNNVIVKNPTLSNPDLKPEVSRTYEAGVVYQPDWLPGLSVSVDYYQLSLKDAIGTIGAQQEMDLCADTGNPTLCNLIQYWTTAGGASDPNGSPTLPVSQVTNQPPAVVAVAKINLAKVYTNGIDIEVAYTKNLSDIFDNVPGTISFRGLATNTLHYKNDPGLPGQPITDIAGQNSGSIAKWRLNVSQTYANDRWDFTLTERWFSSGVIDNSYIECQSSCPVATATAQTINDNHMPGALYLDIAGTYNIFKREDGRRLAAYFKITNLLDKAPAPNPSFGSLPISNGTNPTLYDTLGRRFVIGARFEL</sequence>
<feature type="domain" description="TonB-dependent receptor-like beta-barrel" evidence="4">
    <location>
        <begin position="470"/>
        <end position="972"/>
    </location>
</feature>
<keyword evidence="6" id="KW-0675">Receptor</keyword>
<evidence type="ECO:0000256" key="3">
    <source>
        <dbReference type="SAM" id="SignalP"/>
    </source>
</evidence>
<name>A0ABS6BHU4_9SPHN</name>
<keyword evidence="1 2" id="KW-0472">Membrane</keyword>
<keyword evidence="3" id="KW-0732">Signal</keyword>
<evidence type="ECO:0000259" key="5">
    <source>
        <dbReference type="Pfam" id="PF07715"/>
    </source>
</evidence>
<dbReference type="EMBL" id="JAHKRT010000003">
    <property type="protein sequence ID" value="MBU3077885.1"/>
    <property type="molecule type" value="Genomic_DNA"/>
</dbReference>
<evidence type="ECO:0000259" key="4">
    <source>
        <dbReference type="Pfam" id="PF00593"/>
    </source>
</evidence>
<dbReference type="InterPro" id="IPR000531">
    <property type="entry name" value="Beta-barrel_TonB"/>
</dbReference>
<dbReference type="Pfam" id="PF00593">
    <property type="entry name" value="TonB_dep_Rec_b-barrel"/>
    <property type="match status" value="1"/>
</dbReference>
<protein>
    <submittedName>
        <fullName evidence="6">TonB-dependent receptor</fullName>
    </submittedName>
</protein>
<keyword evidence="1" id="KW-1134">Transmembrane beta strand</keyword>
<comment type="caution">
    <text evidence="6">The sequence shown here is derived from an EMBL/GenBank/DDBJ whole genome shotgun (WGS) entry which is preliminary data.</text>
</comment>
<dbReference type="RefSeq" id="WP_216323051.1">
    <property type="nucleotide sequence ID" value="NZ_JAHKRT010000003.1"/>
</dbReference>
<accession>A0ABS6BHU4</accession>
<evidence type="ECO:0000313" key="6">
    <source>
        <dbReference type="EMBL" id="MBU3077885.1"/>
    </source>
</evidence>
<feature type="domain" description="TonB-dependent receptor plug" evidence="5">
    <location>
        <begin position="77"/>
        <end position="191"/>
    </location>
</feature>
<evidence type="ECO:0000256" key="2">
    <source>
        <dbReference type="RuleBase" id="RU003357"/>
    </source>
</evidence>
<dbReference type="PANTHER" id="PTHR47234">
    <property type="match status" value="1"/>
</dbReference>
<dbReference type="Proteomes" id="UP000776276">
    <property type="component" value="Unassembled WGS sequence"/>
</dbReference>
<dbReference type="PROSITE" id="PS52016">
    <property type="entry name" value="TONB_DEPENDENT_REC_3"/>
    <property type="match status" value="1"/>
</dbReference>
<comment type="similarity">
    <text evidence="1 2">Belongs to the TonB-dependent receptor family.</text>
</comment>
<feature type="signal peptide" evidence="3">
    <location>
        <begin position="1"/>
        <end position="43"/>
    </location>
</feature>
<proteinExistence type="inferred from homology"/>
<dbReference type="InterPro" id="IPR012910">
    <property type="entry name" value="Plug_dom"/>
</dbReference>
<evidence type="ECO:0000313" key="7">
    <source>
        <dbReference type="Proteomes" id="UP000776276"/>
    </source>
</evidence>
<keyword evidence="1" id="KW-0812">Transmembrane</keyword>
<gene>
    <name evidence="6" type="ORF">KOF26_08415</name>
</gene>
<organism evidence="6 7">
    <name type="scientific">Sphingomonas quercus</name>
    <dbReference type="NCBI Taxonomy" id="2842451"/>
    <lineage>
        <taxon>Bacteria</taxon>
        <taxon>Pseudomonadati</taxon>
        <taxon>Pseudomonadota</taxon>
        <taxon>Alphaproteobacteria</taxon>
        <taxon>Sphingomonadales</taxon>
        <taxon>Sphingomonadaceae</taxon>
        <taxon>Sphingomonas</taxon>
    </lineage>
</organism>
<evidence type="ECO:0000256" key="1">
    <source>
        <dbReference type="PROSITE-ProRule" id="PRU01360"/>
    </source>
</evidence>
<dbReference type="InterPro" id="IPR039426">
    <property type="entry name" value="TonB-dep_rcpt-like"/>
</dbReference>
<dbReference type="Pfam" id="PF07715">
    <property type="entry name" value="Plug"/>
    <property type="match status" value="1"/>
</dbReference>
<comment type="subcellular location">
    <subcellularLocation>
        <location evidence="1">Cell outer membrane</location>
        <topology evidence="1">Multi-pass membrane protein</topology>
    </subcellularLocation>
</comment>
<feature type="chain" id="PRO_5046898291" evidence="3">
    <location>
        <begin position="44"/>
        <end position="1012"/>
    </location>
</feature>
<keyword evidence="1" id="KW-0998">Cell outer membrane</keyword>